<keyword evidence="3" id="KW-1185">Reference proteome</keyword>
<feature type="chain" id="PRO_5016686010" description="DUF1585 domain-containing protein" evidence="1">
    <location>
        <begin position="23"/>
        <end position="400"/>
    </location>
</feature>
<proteinExistence type="predicted"/>
<feature type="signal peptide" evidence="1">
    <location>
        <begin position="1"/>
        <end position="22"/>
    </location>
</feature>
<dbReference type="RefSeq" id="WP_114338326.1">
    <property type="nucleotide sequence ID" value="NZ_QPID01000005.1"/>
</dbReference>
<dbReference type="OrthoDB" id="5753229at2"/>
<evidence type="ECO:0000256" key="1">
    <source>
        <dbReference type="SAM" id="SignalP"/>
    </source>
</evidence>
<accession>A0A368NKV0</accession>
<comment type="caution">
    <text evidence="2">The sequence shown here is derived from an EMBL/GenBank/DDBJ whole genome shotgun (WGS) entry which is preliminary data.</text>
</comment>
<gene>
    <name evidence="2" type="ORF">DU002_10505</name>
</gene>
<sequence length="400" mass="43557">MTRYITTALLLGGLTLSGQLLAGSQEQAKRLHDRLAGVPPTPSTLATMATAIDSGDAIDAAYTAMESEHFYNVTLKLFAAPWTNRDQSIFVPFNDYIATVIGMVRDDVDFRQVLQGDILYTGDASLGLPAYNASNNAHYEAMEAQDVNLKTGLVRTTQSSLTGVPANATAGVMTTRAAAKSFFIAGTNRAMFRFTLMNFMCRDLEQVHDTSRIPDRIRQDVTRSPGGDSRVFMNNCIGCHNGMDPLAQAFAYYDFEYDAEGDPEGNNGRISYNDAGQLDPATGTRVEAKYHFNANNFIYGYVTPDDGWDNYWRDGPNSLLGWDPSLSGSGSGAKTMGQELAHSEAFAQCQVEKVFANVCLRPPVDGADRGKVSEIVGSFKASGYQLKQVFAETAVYCMGE</sequence>
<dbReference type="AlphaFoldDB" id="A0A368NKV0"/>
<evidence type="ECO:0008006" key="4">
    <source>
        <dbReference type="Google" id="ProtNLM"/>
    </source>
</evidence>
<organism evidence="2 3">
    <name type="scientific">Corallincola holothuriorum</name>
    <dbReference type="NCBI Taxonomy" id="2282215"/>
    <lineage>
        <taxon>Bacteria</taxon>
        <taxon>Pseudomonadati</taxon>
        <taxon>Pseudomonadota</taxon>
        <taxon>Gammaproteobacteria</taxon>
        <taxon>Alteromonadales</taxon>
        <taxon>Psychromonadaceae</taxon>
        <taxon>Corallincola</taxon>
    </lineage>
</organism>
<reference evidence="2 3" key="1">
    <citation type="submission" date="2018-07" db="EMBL/GenBank/DDBJ databases">
        <title>Corallincola holothuriorum sp. nov., a new facultative anaerobe isolated from sea cucumber Apostichopus japonicus.</title>
        <authorList>
            <person name="Xia H."/>
        </authorList>
    </citation>
    <scope>NUCLEOTIDE SEQUENCE [LARGE SCALE GENOMIC DNA]</scope>
    <source>
        <strain evidence="2 3">C4</strain>
    </source>
</reference>
<evidence type="ECO:0000313" key="3">
    <source>
        <dbReference type="Proteomes" id="UP000252558"/>
    </source>
</evidence>
<name>A0A368NKV0_9GAMM</name>
<dbReference type="EMBL" id="QPID01000005">
    <property type="protein sequence ID" value="RCU50039.1"/>
    <property type="molecule type" value="Genomic_DNA"/>
</dbReference>
<protein>
    <recommendedName>
        <fullName evidence="4">DUF1585 domain-containing protein</fullName>
    </recommendedName>
</protein>
<keyword evidence="1" id="KW-0732">Signal</keyword>
<evidence type="ECO:0000313" key="2">
    <source>
        <dbReference type="EMBL" id="RCU50039.1"/>
    </source>
</evidence>
<dbReference type="Proteomes" id="UP000252558">
    <property type="component" value="Unassembled WGS sequence"/>
</dbReference>